<organism evidence="2 3">
    <name type="scientific">Kibdelosporangium banguiense</name>
    <dbReference type="NCBI Taxonomy" id="1365924"/>
    <lineage>
        <taxon>Bacteria</taxon>
        <taxon>Bacillati</taxon>
        <taxon>Actinomycetota</taxon>
        <taxon>Actinomycetes</taxon>
        <taxon>Pseudonocardiales</taxon>
        <taxon>Pseudonocardiaceae</taxon>
        <taxon>Kibdelosporangium</taxon>
    </lineage>
</organism>
<comment type="caution">
    <text evidence="2">The sequence shown here is derived from an EMBL/GenBank/DDBJ whole genome shotgun (WGS) entry which is preliminary data.</text>
</comment>
<protein>
    <submittedName>
        <fullName evidence="2">Uncharacterized protein</fullName>
    </submittedName>
</protein>
<dbReference type="RefSeq" id="WP_209642194.1">
    <property type="nucleotide sequence ID" value="NZ_JAGINW010000001.1"/>
</dbReference>
<proteinExistence type="predicted"/>
<sequence>MQTAIFSRITFMDTVAQRVRAALFVAAAVAVTAVNLLSGTATSAPIDSFDTTEIAFVVHDATVKPVAVRCPSIGC</sequence>
<evidence type="ECO:0000256" key="1">
    <source>
        <dbReference type="SAM" id="SignalP"/>
    </source>
</evidence>
<keyword evidence="1" id="KW-0732">Signal</keyword>
<evidence type="ECO:0000313" key="3">
    <source>
        <dbReference type="Proteomes" id="UP001519332"/>
    </source>
</evidence>
<feature type="chain" id="PRO_5045205937" evidence="1">
    <location>
        <begin position="44"/>
        <end position="75"/>
    </location>
</feature>
<evidence type="ECO:0000313" key="2">
    <source>
        <dbReference type="EMBL" id="MBP2324932.1"/>
    </source>
</evidence>
<feature type="signal peptide" evidence="1">
    <location>
        <begin position="1"/>
        <end position="43"/>
    </location>
</feature>
<gene>
    <name evidence="2" type="ORF">JOF56_005317</name>
</gene>
<reference evidence="2 3" key="1">
    <citation type="submission" date="2021-03" db="EMBL/GenBank/DDBJ databases">
        <title>Sequencing the genomes of 1000 actinobacteria strains.</title>
        <authorList>
            <person name="Klenk H.-P."/>
        </authorList>
    </citation>
    <scope>NUCLEOTIDE SEQUENCE [LARGE SCALE GENOMIC DNA]</scope>
    <source>
        <strain evidence="2 3">DSM 46670</strain>
    </source>
</reference>
<keyword evidence="3" id="KW-1185">Reference proteome</keyword>
<accession>A0ABS4TKG8</accession>
<dbReference type="Proteomes" id="UP001519332">
    <property type="component" value="Unassembled WGS sequence"/>
</dbReference>
<dbReference type="EMBL" id="JAGINW010000001">
    <property type="protein sequence ID" value="MBP2324932.1"/>
    <property type="molecule type" value="Genomic_DNA"/>
</dbReference>
<name>A0ABS4TKG8_9PSEU</name>